<feature type="coiled-coil region" evidence="1">
    <location>
        <begin position="333"/>
        <end position="363"/>
    </location>
</feature>
<protein>
    <submittedName>
        <fullName evidence="2">Uncharacterized protein</fullName>
    </submittedName>
</protein>
<sequence length="505" mass="59685">MELRERENDLIKEIDNVNLSTQKLIAQYNSLNSVYSSFEQKDIQISSNIHAIKIQTENIKSNNNHVQSKIPKDLNFPIPKENIKYENELKDRRKRREKALELINEMHNEGIKQIELIEKNSKEEESNLMQKIQHLSQKKIETKELIGNVEHEFDDVRKKLEDEIQDFRSKSFSPDQEKVMFLRNELEILNAQIDSTEKEINDKRNKLNEMSLIQEKLKKFLDDKNNLFQKEISSRTPVLDNQNAKISKLKGLIQKKQQINKDLENEMQSIEPKFKKVDYLQVYKKQKFEMDDKFSQLHKEEAKKKEEIDKKLLNINDHIKSLQAICDDHQHSLDLLNESKRKLLEQTEKINKKDNKLVQLIKQANCELNGLKEMLKADDLSTKNIKILPVHVKSYIKLPDSTLNIEQAIKNQHKNLVDKIKMMNIELSNLDQKEQKIKKYMGKLQQENNSLKKLLAPYPKIRRFYKKYLIPKNTQQNSSQLMIKTQQATISVPNLTLECQKINIH</sequence>
<dbReference type="Proteomes" id="UP001470230">
    <property type="component" value="Unassembled WGS sequence"/>
</dbReference>
<keyword evidence="1" id="KW-0175">Coiled coil</keyword>
<gene>
    <name evidence="2" type="ORF">M9Y10_035357</name>
</gene>
<name>A0ABR2KHF7_9EUKA</name>
<dbReference type="EMBL" id="JAPFFF010000005">
    <property type="protein sequence ID" value="KAK8890580.1"/>
    <property type="molecule type" value="Genomic_DNA"/>
</dbReference>
<accession>A0ABR2KHF7</accession>
<feature type="coiled-coil region" evidence="1">
    <location>
        <begin position="179"/>
        <end position="213"/>
    </location>
</feature>
<keyword evidence="3" id="KW-1185">Reference proteome</keyword>
<proteinExistence type="predicted"/>
<organism evidence="2 3">
    <name type="scientific">Tritrichomonas musculus</name>
    <dbReference type="NCBI Taxonomy" id="1915356"/>
    <lineage>
        <taxon>Eukaryota</taxon>
        <taxon>Metamonada</taxon>
        <taxon>Parabasalia</taxon>
        <taxon>Tritrichomonadida</taxon>
        <taxon>Tritrichomonadidae</taxon>
        <taxon>Tritrichomonas</taxon>
    </lineage>
</organism>
<feature type="coiled-coil region" evidence="1">
    <location>
        <begin position="413"/>
        <end position="450"/>
    </location>
</feature>
<reference evidence="2 3" key="1">
    <citation type="submission" date="2024-04" db="EMBL/GenBank/DDBJ databases">
        <title>Tritrichomonas musculus Genome.</title>
        <authorList>
            <person name="Alves-Ferreira E."/>
            <person name="Grigg M."/>
            <person name="Lorenzi H."/>
            <person name="Galac M."/>
        </authorList>
    </citation>
    <scope>NUCLEOTIDE SEQUENCE [LARGE SCALE GENOMIC DNA]</scope>
    <source>
        <strain evidence="2 3">EAF2021</strain>
    </source>
</reference>
<evidence type="ECO:0000256" key="1">
    <source>
        <dbReference type="SAM" id="Coils"/>
    </source>
</evidence>
<comment type="caution">
    <text evidence="2">The sequence shown here is derived from an EMBL/GenBank/DDBJ whole genome shotgun (WGS) entry which is preliminary data.</text>
</comment>
<evidence type="ECO:0000313" key="3">
    <source>
        <dbReference type="Proteomes" id="UP001470230"/>
    </source>
</evidence>
<evidence type="ECO:0000313" key="2">
    <source>
        <dbReference type="EMBL" id="KAK8890580.1"/>
    </source>
</evidence>